<dbReference type="AlphaFoldDB" id="G2KNJ9"/>
<dbReference type="HOGENOM" id="CLU_445367_0_0_5"/>
<keyword evidence="7" id="KW-1185">Reference proteome</keyword>
<dbReference type="SUPFAM" id="SSF52540">
    <property type="entry name" value="P-loop containing nucleoside triphosphate hydrolases"/>
    <property type="match status" value="1"/>
</dbReference>
<evidence type="ECO:0000256" key="3">
    <source>
        <dbReference type="ARBA" id="ARBA00022840"/>
    </source>
</evidence>
<feature type="domain" description="Bacterial type II secretion system protein E" evidence="5">
    <location>
        <begin position="420"/>
        <end position="434"/>
    </location>
</feature>
<dbReference type="STRING" id="856793.MICA_1935"/>
<dbReference type="Proteomes" id="UP000009286">
    <property type="component" value="Chromosome"/>
</dbReference>
<evidence type="ECO:0000313" key="6">
    <source>
        <dbReference type="EMBL" id="AEP10244.1"/>
    </source>
</evidence>
<evidence type="ECO:0000313" key="7">
    <source>
        <dbReference type="Proteomes" id="UP000009286"/>
    </source>
</evidence>
<dbReference type="InterPro" id="IPR027417">
    <property type="entry name" value="P-loop_NTPase"/>
</dbReference>
<dbReference type="PANTHER" id="PTHR30258">
    <property type="entry name" value="TYPE II SECRETION SYSTEM PROTEIN GSPE-RELATED"/>
    <property type="match status" value="1"/>
</dbReference>
<dbReference type="GO" id="GO:0016887">
    <property type="term" value="F:ATP hydrolysis activity"/>
    <property type="evidence" value="ECO:0007669"/>
    <property type="project" value="TreeGrafter"/>
</dbReference>
<feature type="region of interest" description="Disordered" evidence="4">
    <location>
        <begin position="1"/>
        <end position="48"/>
    </location>
</feature>
<dbReference type="eggNOG" id="COG2804">
    <property type="taxonomic scope" value="Bacteria"/>
</dbReference>
<dbReference type="GO" id="GO:0005886">
    <property type="term" value="C:plasma membrane"/>
    <property type="evidence" value="ECO:0007669"/>
    <property type="project" value="TreeGrafter"/>
</dbReference>
<dbReference type="Pfam" id="PF00437">
    <property type="entry name" value="T2SSE"/>
    <property type="match status" value="1"/>
</dbReference>
<accession>G2KNJ9</accession>
<dbReference type="RefSeq" id="WP_014103467.1">
    <property type="nucleotide sequence ID" value="NC_016026.1"/>
</dbReference>
<keyword evidence="3" id="KW-0067">ATP-binding</keyword>
<dbReference type="InterPro" id="IPR003593">
    <property type="entry name" value="AAA+_ATPase"/>
</dbReference>
<proteinExistence type="inferred from homology"/>
<comment type="similarity">
    <text evidence="1">Belongs to the GSP E family.</text>
</comment>
<evidence type="ECO:0000256" key="1">
    <source>
        <dbReference type="ARBA" id="ARBA00006611"/>
    </source>
</evidence>
<name>G2KNJ9_MICAA</name>
<dbReference type="KEGG" id="mai:MICA_1935"/>
<dbReference type="PANTHER" id="PTHR30258:SF2">
    <property type="entry name" value="COMG OPERON PROTEIN 1"/>
    <property type="match status" value="1"/>
</dbReference>
<dbReference type="InterPro" id="IPR001482">
    <property type="entry name" value="T2SS/T4SS_dom"/>
</dbReference>
<dbReference type="GO" id="GO:0005524">
    <property type="term" value="F:ATP binding"/>
    <property type="evidence" value="ECO:0007669"/>
    <property type="project" value="UniProtKB-KW"/>
</dbReference>
<keyword evidence="2" id="KW-0547">Nucleotide-binding</keyword>
<sequence>MSDQDYPDDQNHPDAFPSYEGEERRMPGERIDRRQAEQGAPGGMERRMWADRRRMRANEGRERYLDMVQKERAILMDQGVSRTTEQLLEMAGATVAGGAEAEEEGLRDRASGDQLRSILPVQSWLPLSIHLIGLQDGVLRVAPLHELNDRQIKALLSTANRSGLVVERIEIEVWDRAELLETLRAVHDLSADRTEKTLAQWLSDTDNGLLLNQFQRDMLAEALQMRASDIHILQDNNPDTPNWIRYRIDGDMIPMHLLPSDAMARLTTLIKRDAGLNFGDRTTPKDGRFAFMWQGRNIDIRVAAGPQAQDGEKITLRLLDRASLKGFDELFRRHTDVADYLSQLLSPDIKGGGGLILLSGPTGSGKTTTLYACVQQIDRRRRHVLTIEDPIEYELRYATQWQVRPGMPGGEFADLIRAAMRHDPDYIVIGEMRDGDTVETALRAAESGHTVISTIHADTALQTFERLRSLMPHERERSSTFTLAQQVKAIMNQRLVKTLCQGCAHKTRAGEAMSQEEIYMLGINPDAIVRTHNSSGCDLCNRTGIMGRTLLLDAVMIPMGPAQRNQIYEALMSNVNAVLHVGGVIVHTRREGLVDLVLSGLVDPKLALSNLEN</sequence>
<evidence type="ECO:0000259" key="5">
    <source>
        <dbReference type="PROSITE" id="PS00662"/>
    </source>
</evidence>
<dbReference type="OrthoDB" id="9804785at2"/>
<reference evidence="6 7" key="1">
    <citation type="journal article" date="2011" name="BMC Genomics">
        <title>Genomic insights into an obligate epibiotic bacterial predator: Micavibrio aeruginosavorus ARL-13.</title>
        <authorList>
            <person name="Wang Z."/>
            <person name="Kadouri D."/>
            <person name="Wu M."/>
        </authorList>
    </citation>
    <scope>NUCLEOTIDE SEQUENCE [LARGE SCALE GENOMIC DNA]</scope>
    <source>
        <strain evidence="6 7">ARL-13</strain>
    </source>
</reference>
<dbReference type="Gene3D" id="3.40.50.300">
    <property type="entry name" value="P-loop containing nucleotide triphosphate hydrolases"/>
    <property type="match status" value="1"/>
</dbReference>
<organism evidence="6 7">
    <name type="scientific">Micavibrio aeruginosavorus (strain ARL-13)</name>
    <dbReference type="NCBI Taxonomy" id="856793"/>
    <lineage>
        <taxon>Bacteria</taxon>
        <taxon>Pseudomonadati</taxon>
        <taxon>Bdellovibrionota</taxon>
        <taxon>Bdellovibrionia</taxon>
        <taxon>Bdellovibrionales</taxon>
        <taxon>Pseudobdellovibrionaceae</taxon>
        <taxon>Micavibrio</taxon>
    </lineage>
</organism>
<evidence type="ECO:0000256" key="2">
    <source>
        <dbReference type="ARBA" id="ARBA00022741"/>
    </source>
</evidence>
<protein>
    <submittedName>
        <fullName evidence="6">Type II/IV secretion system family protein</fullName>
    </submittedName>
</protein>
<evidence type="ECO:0000256" key="4">
    <source>
        <dbReference type="SAM" id="MobiDB-lite"/>
    </source>
</evidence>
<dbReference type="PROSITE" id="PS00662">
    <property type="entry name" value="T2SP_E"/>
    <property type="match status" value="1"/>
</dbReference>
<gene>
    <name evidence="6" type="ordered locus">MICA_1935</name>
</gene>
<dbReference type="EMBL" id="CP002382">
    <property type="protein sequence ID" value="AEP10244.1"/>
    <property type="molecule type" value="Genomic_DNA"/>
</dbReference>
<dbReference type="SMART" id="SM00382">
    <property type="entry name" value="AAA"/>
    <property type="match status" value="1"/>
</dbReference>
<dbReference type="Gene3D" id="3.30.450.90">
    <property type="match status" value="1"/>
</dbReference>
<feature type="compositionally biased region" description="Basic and acidic residues" evidence="4">
    <location>
        <begin position="21"/>
        <end position="36"/>
    </location>
</feature>